<dbReference type="InterPro" id="IPR007110">
    <property type="entry name" value="Ig-like_dom"/>
</dbReference>
<dbReference type="SUPFAM" id="SSF48726">
    <property type="entry name" value="Immunoglobulin"/>
    <property type="match status" value="1"/>
</dbReference>
<dbReference type="PROSITE" id="PS50835">
    <property type="entry name" value="IG_LIKE"/>
    <property type="match status" value="1"/>
</dbReference>
<dbReference type="SMART" id="SM00406">
    <property type="entry name" value="IGv"/>
    <property type="match status" value="1"/>
</dbReference>
<dbReference type="FunCoup" id="F7FBN9">
    <property type="interactions" value="371"/>
</dbReference>
<sequence length="161" mass="17016">PCTPAGLLIVLIASIRPCSQGKIVLTQSPSSLPGERVTISCQASQSVKHSDGKTYLYWFQQKPGQSPRLLIYLVSTLNSGIPARFGGSGADRDFTLTISSVSAEDGADYYCFQGSFTPLTVPQTRTKTSPGLGWLGREAQLFSCASSPSATDGVSAHTQAL</sequence>
<organism evidence="3 4">
    <name type="scientific">Monodelphis domestica</name>
    <name type="common">Gray short-tailed opossum</name>
    <dbReference type="NCBI Taxonomy" id="13616"/>
    <lineage>
        <taxon>Eukaryota</taxon>
        <taxon>Metazoa</taxon>
        <taxon>Chordata</taxon>
        <taxon>Craniata</taxon>
        <taxon>Vertebrata</taxon>
        <taxon>Euteleostomi</taxon>
        <taxon>Mammalia</taxon>
        <taxon>Metatheria</taxon>
        <taxon>Didelphimorphia</taxon>
        <taxon>Didelphidae</taxon>
        <taxon>Monodelphis</taxon>
    </lineage>
</organism>
<dbReference type="Pfam" id="PF07686">
    <property type="entry name" value="V-set"/>
    <property type="match status" value="1"/>
</dbReference>
<feature type="domain" description="Ig-like" evidence="2">
    <location>
        <begin position="17"/>
        <end position="111"/>
    </location>
</feature>
<dbReference type="InterPro" id="IPR013106">
    <property type="entry name" value="Ig_V-set"/>
</dbReference>
<dbReference type="Bgee" id="ENSMODG00000037654">
    <property type="expression patterns" value="Expressed in blood and 7 other cell types or tissues"/>
</dbReference>
<dbReference type="PANTHER" id="PTHR23267">
    <property type="entry name" value="IMMUNOGLOBULIN LIGHT CHAIN"/>
    <property type="match status" value="1"/>
</dbReference>
<evidence type="ECO:0000313" key="3">
    <source>
        <dbReference type="Ensembl" id="ENSMODP00000016361.3"/>
    </source>
</evidence>
<dbReference type="HOGENOM" id="CLU_077975_4_1_1"/>
<evidence type="ECO:0000256" key="1">
    <source>
        <dbReference type="SAM" id="SignalP"/>
    </source>
</evidence>
<keyword evidence="4" id="KW-1185">Reference proteome</keyword>
<evidence type="ECO:0000313" key="4">
    <source>
        <dbReference type="Proteomes" id="UP000002280"/>
    </source>
</evidence>
<dbReference type="InterPro" id="IPR003599">
    <property type="entry name" value="Ig_sub"/>
</dbReference>
<dbReference type="OMA" id="VPQTRTK"/>
<dbReference type="InterPro" id="IPR036179">
    <property type="entry name" value="Ig-like_dom_sf"/>
</dbReference>
<reference evidence="3" key="3">
    <citation type="submission" date="2025-09" db="UniProtKB">
        <authorList>
            <consortium name="Ensembl"/>
        </authorList>
    </citation>
    <scope>IDENTIFICATION</scope>
</reference>
<dbReference type="GeneTree" id="ENSGT00940000153770"/>
<dbReference type="eggNOG" id="ENOG502S3KF">
    <property type="taxonomic scope" value="Eukaryota"/>
</dbReference>
<reference evidence="3" key="2">
    <citation type="submission" date="2025-08" db="UniProtKB">
        <authorList>
            <consortium name="Ensembl"/>
        </authorList>
    </citation>
    <scope>IDENTIFICATION</scope>
</reference>
<dbReference type="Gene3D" id="2.60.40.10">
    <property type="entry name" value="Immunoglobulins"/>
    <property type="match status" value="1"/>
</dbReference>
<dbReference type="FunFam" id="2.60.40.10:FF:001230">
    <property type="entry name" value="Immunoglobulin kappa variable 8-16"/>
    <property type="match status" value="1"/>
</dbReference>
<proteinExistence type="predicted"/>
<dbReference type="AlphaFoldDB" id="F7FBN9"/>
<dbReference type="GO" id="GO:0019814">
    <property type="term" value="C:immunoglobulin complex"/>
    <property type="evidence" value="ECO:0000318"/>
    <property type="project" value="GO_Central"/>
</dbReference>
<keyword evidence="1" id="KW-0732">Signal</keyword>
<dbReference type="SMART" id="SM00409">
    <property type="entry name" value="IG"/>
    <property type="match status" value="1"/>
</dbReference>
<dbReference type="InterPro" id="IPR013783">
    <property type="entry name" value="Ig-like_fold"/>
</dbReference>
<accession>F7FBN9</accession>
<dbReference type="STRING" id="13616.ENSMODP00000016361"/>
<protein>
    <recommendedName>
        <fullName evidence="2">Ig-like domain-containing protein</fullName>
    </recommendedName>
</protein>
<feature type="chain" id="PRO_5023909610" description="Ig-like domain-containing protein" evidence="1">
    <location>
        <begin position="22"/>
        <end position="161"/>
    </location>
</feature>
<dbReference type="GO" id="GO:0006955">
    <property type="term" value="P:immune response"/>
    <property type="evidence" value="ECO:0000318"/>
    <property type="project" value="GO_Central"/>
</dbReference>
<evidence type="ECO:0000259" key="2">
    <source>
        <dbReference type="PROSITE" id="PS50835"/>
    </source>
</evidence>
<reference evidence="3 4" key="1">
    <citation type="journal article" date="2007" name="Nature">
        <title>Genome of the marsupial Monodelphis domestica reveals innovation in non-coding sequences.</title>
        <authorList>
            <person name="Mikkelsen T.S."/>
            <person name="Wakefield M.J."/>
            <person name="Aken B."/>
            <person name="Amemiya C.T."/>
            <person name="Chang J.L."/>
            <person name="Duke S."/>
            <person name="Garber M."/>
            <person name="Gentles A.J."/>
            <person name="Goodstadt L."/>
            <person name="Heger A."/>
            <person name="Jurka J."/>
            <person name="Kamal M."/>
            <person name="Mauceli E."/>
            <person name="Searle S.M."/>
            <person name="Sharpe T."/>
            <person name="Baker M.L."/>
            <person name="Batzer M.A."/>
            <person name="Benos P.V."/>
            <person name="Belov K."/>
            <person name="Clamp M."/>
            <person name="Cook A."/>
            <person name="Cuff J."/>
            <person name="Das R."/>
            <person name="Davidow L."/>
            <person name="Deakin J.E."/>
            <person name="Fazzari M.J."/>
            <person name="Glass J.L."/>
            <person name="Grabherr M."/>
            <person name="Greally J.M."/>
            <person name="Gu W."/>
            <person name="Hore T.A."/>
            <person name="Huttley G.A."/>
            <person name="Kleber M."/>
            <person name="Jirtle R.L."/>
            <person name="Koina E."/>
            <person name="Lee J.T."/>
            <person name="Mahony S."/>
            <person name="Marra M.A."/>
            <person name="Miller R.D."/>
            <person name="Nicholls R.D."/>
            <person name="Oda M."/>
            <person name="Papenfuss A.T."/>
            <person name="Parra Z.E."/>
            <person name="Pollock D.D."/>
            <person name="Ray D.A."/>
            <person name="Schein J.E."/>
            <person name="Speed T.P."/>
            <person name="Thompson K."/>
            <person name="VandeBerg J.L."/>
            <person name="Wade C.M."/>
            <person name="Walker J.A."/>
            <person name="Waters P.D."/>
            <person name="Webber C."/>
            <person name="Weidman J.R."/>
            <person name="Xie X."/>
            <person name="Zody M.C."/>
            <person name="Baldwin J."/>
            <person name="Abdouelleil A."/>
            <person name="Abdulkadir J."/>
            <person name="Abebe A."/>
            <person name="Abera B."/>
            <person name="Abreu J."/>
            <person name="Acer S.C."/>
            <person name="Aftuck L."/>
            <person name="Alexander A."/>
            <person name="An P."/>
            <person name="Anderson E."/>
            <person name="Anderson S."/>
            <person name="Arachi H."/>
            <person name="Azer M."/>
            <person name="Bachantsang P."/>
            <person name="Barry A."/>
            <person name="Bayul T."/>
            <person name="Berlin A."/>
            <person name="Bessette D."/>
            <person name="Bloom T."/>
            <person name="Bloom T."/>
            <person name="Boguslavskiy L."/>
            <person name="Bonnet C."/>
            <person name="Boukhgalter B."/>
            <person name="Bourzgui I."/>
            <person name="Brown A."/>
            <person name="Cahill P."/>
            <person name="Channer S."/>
            <person name="Cheshatsang Y."/>
            <person name="Chuda L."/>
            <person name="Citroen M."/>
            <person name="Collymore A."/>
            <person name="Cooke P."/>
            <person name="Costello M."/>
            <person name="D'Aco K."/>
            <person name="Daza R."/>
            <person name="De Haan G."/>
            <person name="DeGray S."/>
            <person name="DeMaso C."/>
            <person name="Dhargay N."/>
            <person name="Dooley K."/>
            <person name="Dooley E."/>
            <person name="Doricent M."/>
            <person name="Dorje P."/>
            <person name="Dorjee K."/>
            <person name="Dupes A."/>
            <person name="Elong R."/>
            <person name="Falk J."/>
            <person name="Farina A."/>
            <person name="Faro S."/>
            <person name="Ferguson D."/>
            <person name="Fisher S."/>
            <person name="Foley C.D."/>
            <person name="Franke A."/>
            <person name="Friedrich D."/>
            <person name="Gadbois L."/>
            <person name="Gearin G."/>
            <person name="Gearin C.R."/>
            <person name="Giannoukos G."/>
            <person name="Goode T."/>
            <person name="Graham J."/>
            <person name="Grandbois E."/>
            <person name="Grewal S."/>
            <person name="Gyaltsen K."/>
            <person name="Hafez N."/>
            <person name="Hagos B."/>
            <person name="Hall J."/>
            <person name="Henson C."/>
            <person name="Hollinger A."/>
            <person name="Honan T."/>
            <person name="Huard M.D."/>
            <person name="Hughes L."/>
            <person name="Hurhula B."/>
            <person name="Husby M.E."/>
            <person name="Kamat A."/>
            <person name="Kanga B."/>
            <person name="Kashin S."/>
            <person name="Khazanovich D."/>
            <person name="Kisner P."/>
            <person name="Lance K."/>
            <person name="Lara M."/>
            <person name="Lee W."/>
            <person name="Lennon N."/>
            <person name="Letendre F."/>
            <person name="LeVine R."/>
            <person name="Lipovsky A."/>
            <person name="Liu X."/>
            <person name="Liu J."/>
            <person name="Liu S."/>
            <person name="Lokyitsang T."/>
            <person name="Lokyitsang Y."/>
            <person name="Lubonja R."/>
            <person name="Lui A."/>
            <person name="MacDonald P."/>
            <person name="Magnisalis V."/>
            <person name="Maru K."/>
            <person name="Matthews C."/>
            <person name="McCusker W."/>
            <person name="McDonough S."/>
            <person name="Mehta T."/>
            <person name="Meldrim J."/>
            <person name="Meneus L."/>
            <person name="Mihai O."/>
            <person name="Mihalev A."/>
            <person name="Mihova T."/>
            <person name="Mittelman R."/>
            <person name="Mlenga V."/>
            <person name="Montmayeur A."/>
            <person name="Mulrain L."/>
            <person name="Navidi A."/>
            <person name="Naylor J."/>
            <person name="Negash T."/>
            <person name="Nguyen T."/>
            <person name="Nguyen N."/>
            <person name="Nicol R."/>
            <person name="Norbu C."/>
            <person name="Norbu N."/>
            <person name="Novod N."/>
            <person name="O'Neill B."/>
            <person name="Osman S."/>
            <person name="Markiewicz E."/>
            <person name="Oyono O.L."/>
            <person name="Patti C."/>
            <person name="Phunkhang P."/>
            <person name="Pierre F."/>
            <person name="Priest M."/>
            <person name="Raghuraman S."/>
            <person name="Rege F."/>
            <person name="Reyes R."/>
            <person name="Rise C."/>
            <person name="Rogov P."/>
            <person name="Ross K."/>
            <person name="Ryan E."/>
            <person name="Settipalli S."/>
            <person name="Shea T."/>
            <person name="Sherpa N."/>
            <person name="Shi L."/>
            <person name="Shih D."/>
            <person name="Sparrow T."/>
            <person name="Spaulding J."/>
            <person name="Stalker J."/>
            <person name="Stange-Thomann N."/>
            <person name="Stavropoulos S."/>
            <person name="Stone C."/>
            <person name="Strader C."/>
            <person name="Tesfaye S."/>
            <person name="Thomson T."/>
            <person name="Thoulutsang Y."/>
            <person name="Thoulutsang D."/>
            <person name="Topham K."/>
            <person name="Topping I."/>
            <person name="Tsamla T."/>
            <person name="Vassiliev H."/>
            <person name="Vo A."/>
            <person name="Wangchuk T."/>
            <person name="Wangdi T."/>
            <person name="Weiand M."/>
            <person name="Wilkinson J."/>
            <person name="Wilson A."/>
            <person name="Yadav S."/>
            <person name="Young G."/>
            <person name="Yu Q."/>
            <person name="Zembek L."/>
            <person name="Zhong D."/>
            <person name="Zimmer A."/>
            <person name="Zwirko Z."/>
            <person name="Jaffe D.B."/>
            <person name="Alvarez P."/>
            <person name="Brockman W."/>
            <person name="Butler J."/>
            <person name="Chin C."/>
            <person name="Gnerre S."/>
            <person name="MacCallum I."/>
            <person name="Graves J.A."/>
            <person name="Ponting C.P."/>
            <person name="Breen M."/>
            <person name="Samollow P.B."/>
            <person name="Lander E.S."/>
            <person name="Lindblad-Toh K."/>
        </authorList>
    </citation>
    <scope>NUCLEOTIDE SEQUENCE [LARGE SCALE GENOMIC DNA]</scope>
</reference>
<dbReference type="Ensembl" id="ENSMODT00000016663.3">
    <property type="protein sequence ID" value="ENSMODP00000016361.3"/>
    <property type="gene ID" value="ENSMODG00000037654.1"/>
</dbReference>
<dbReference type="InParanoid" id="F7FBN9"/>
<name>F7FBN9_MONDO</name>
<dbReference type="InterPro" id="IPR050150">
    <property type="entry name" value="IgV_Light_Chain"/>
</dbReference>
<feature type="signal peptide" evidence="1">
    <location>
        <begin position="1"/>
        <end position="21"/>
    </location>
</feature>
<dbReference type="Proteomes" id="UP000002280">
    <property type="component" value="Chromosome 1"/>
</dbReference>